<dbReference type="EMBL" id="KZ825880">
    <property type="protein sequence ID" value="PYH94065.1"/>
    <property type="molecule type" value="Genomic_DNA"/>
</dbReference>
<evidence type="ECO:0000313" key="1">
    <source>
        <dbReference type="EMBL" id="PYH94065.1"/>
    </source>
</evidence>
<protein>
    <submittedName>
        <fullName evidence="1">Uncharacterized protein</fullName>
    </submittedName>
</protein>
<dbReference type="InterPro" id="IPR047142">
    <property type="entry name" value="OryJ/VirC-like"/>
</dbReference>
<proteinExistence type="predicted"/>
<dbReference type="VEuPathDB" id="FungiDB:BO71DRAFT_450332"/>
<dbReference type="Proteomes" id="UP000247810">
    <property type="component" value="Unassembled WGS sequence"/>
</dbReference>
<dbReference type="AlphaFoldDB" id="A0A319D9I3"/>
<gene>
    <name evidence="1" type="ORF">BO71DRAFT_450332</name>
</gene>
<organism evidence="1 2">
    <name type="scientific">Aspergillus ellipticus CBS 707.79</name>
    <dbReference type="NCBI Taxonomy" id="1448320"/>
    <lineage>
        <taxon>Eukaryota</taxon>
        <taxon>Fungi</taxon>
        <taxon>Dikarya</taxon>
        <taxon>Ascomycota</taxon>
        <taxon>Pezizomycotina</taxon>
        <taxon>Eurotiomycetes</taxon>
        <taxon>Eurotiomycetidae</taxon>
        <taxon>Eurotiales</taxon>
        <taxon>Aspergillaceae</taxon>
        <taxon>Aspergillus</taxon>
        <taxon>Aspergillus subgen. Circumdati</taxon>
    </lineage>
</organism>
<dbReference type="Gene3D" id="2.60.120.10">
    <property type="entry name" value="Jelly Rolls"/>
    <property type="match status" value="1"/>
</dbReference>
<dbReference type="STRING" id="1448320.A0A319D9I3"/>
<dbReference type="InterPro" id="IPR014710">
    <property type="entry name" value="RmlC-like_jellyroll"/>
</dbReference>
<dbReference type="OrthoDB" id="5840532at2759"/>
<dbReference type="PANTHER" id="PTHR36156:SF2">
    <property type="entry name" value="CUPIN TYPE-2 DOMAIN-CONTAINING PROTEIN"/>
    <property type="match status" value="1"/>
</dbReference>
<accession>A0A319D9I3</accession>
<name>A0A319D9I3_9EURO</name>
<dbReference type="PANTHER" id="PTHR36156">
    <property type="entry name" value="SLR2101 PROTEIN"/>
    <property type="match status" value="1"/>
</dbReference>
<reference evidence="1 2" key="1">
    <citation type="submission" date="2018-02" db="EMBL/GenBank/DDBJ databases">
        <title>The genomes of Aspergillus section Nigri reveals drivers in fungal speciation.</title>
        <authorList>
            <consortium name="DOE Joint Genome Institute"/>
            <person name="Vesth T.C."/>
            <person name="Nybo J."/>
            <person name="Theobald S."/>
            <person name="Brandl J."/>
            <person name="Frisvad J.C."/>
            <person name="Nielsen K.F."/>
            <person name="Lyhne E.K."/>
            <person name="Kogle M.E."/>
            <person name="Kuo A."/>
            <person name="Riley R."/>
            <person name="Clum A."/>
            <person name="Nolan M."/>
            <person name="Lipzen A."/>
            <person name="Salamov A."/>
            <person name="Henrissat B."/>
            <person name="Wiebenga A."/>
            <person name="De vries R.P."/>
            <person name="Grigoriev I.V."/>
            <person name="Mortensen U.H."/>
            <person name="Andersen M.R."/>
            <person name="Baker S.E."/>
        </authorList>
    </citation>
    <scope>NUCLEOTIDE SEQUENCE [LARGE SCALE GENOMIC DNA]</scope>
    <source>
        <strain evidence="1 2">CBS 707.79</strain>
    </source>
</reference>
<keyword evidence="2" id="KW-1185">Reference proteome</keyword>
<evidence type="ECO:0000313" key="2">
    <source>
        <dbReference type="Proteomes" id="UP000247810"/>
    </source>
</evidence>
<sequence>MSQGDPVTFFTAPGLPSQHRFIVGHNEAGQSVFLISDKGDHSAIMAEGAAAQSIPYSTEAVPIDLTADQDIVFAQRTKPPLAYPTGSVVRTVDFAPGVASNLHRSICVAYGIVTNSVLQLSLDSGEKRLMYPRGVSVNRAGMPCWRNVAESHPARVVFVILEATNATAAGKQLETDLGYLAKEYE</sequence>